<dbReference type="eggNOG" id="ENOG5032XGU">
    <property type="taxonomic scope" value="Bacteria"/>
</dbReference>
<accession>A0A1H6R4N4</accession>
<name>A0A1H6R4N4_9FIRM</name>
<dbReference type="EMBL" id="FNYK01000007">
    <property type="protein sequence ID" value="SEI50781.1"/>
    <property type="molecule type" value="Genomic_DNA"/>
</dbReference>
<sequence>MNTNERSLDNRRLVVLLDTLREHPDDTLYEELFTLIAESSYFYVAAHFDKQPVRQKDGSYLLQNDTHMTFPRLYDDNGVYYYPAFTSLDELEKWQDEEVKNASILTLCIDDFLDMLHHDEGTSGVVINPYTQSFLLFKGMMEHLYEVREKAHPFHRHTILEHLYKNNKDAS</sequence>
<evidence type="ECO:0000259" key="1">
    <source>
        <dbReference type="Pfam" id="PF07179"/>
    </source>
</evidence>
<reference evidence="3" key="1">
    <citation type="submission" date="2016-10" db="EMBL/GenBank/DDBJ databases">
        <authorList>
            <person name="Varghese N."/>
        </authorList>
    </citation>
    <scope>NUCLEOTIDE SEQUENCE [LARGE SCALE GENOMIC DNA]</scope>
    <source>
        <strain evidence="3">DSM 20406</strain>
    </source>
</reference>
<dbReference type="OrthoDB" id="2241212at2"/>
<dbReference type="STRING" id="322505.SAMN04487836_10270"/>
<dbReference type="RefSeq" id="WP_033163749.1">
    <property type="nucleotide sequence ID" value="NZ_CACVPP010000034.1"/>
</dbReference>
<dbReference type="GeneID" id="54121135"/>
<dbReference type="InterPro" id="IPR009839">
    <property type="entry name" value="SseB_N"/>
</dbReference>
<evidence type="ECO:0000313" key="2">
    <source>
        <dbReference type="EMBL" id="SEI50781.1"/>
    </source>
</evidence>
<organism evidence="2 3">
    <name type="scientific">Sharpea azabuensis</name>
    <dbReference type="NCBI Taxonomy" id="322505"/>
    <lineage>
        <taxon>Bacteria</taxon>
        <taxon>Bacillati</taxon>
        <taxon>Bacillota</taxon>
        <taxon>Erysipelotrichia</taxon>
        <taxon>Erysipelotrichales</taxon>
        <taxon>Coprobacillaceae</taxon>
        <taxon>Sharpea</taxon>
    </lineage>
</organism>
<dbReference type="AlphaFoldDB" id="A0A1H6R4N4"/>
<dbReference type="Proteomes" id="UP000183028">
    <property type="component" value="Unassembled WGS sequence"/>
</dbReference>
<feature type="domain" description="SseB protein N-terminal" evidence="1">
    <location>
        <begin position="16"/>
        <end position="137"/>
    </location>
</feature>
<evidence type="ECO:0000313" key="3">
    <source>
        <dbReference type="Proteomes" id="UP000183028"/>
    </source>
</evidence>
<dbReference type="Pfam" id="PF07179">
    <property type="entry name" value="SseB"/>
    <property type="match status" value="1"/>
</dbReference>
<protein>
    <submittedName>
        <fullName evidence="2">SseB protein N-terminal domain-containing protein</fullName>
    </submittedName>
</protein>
<proteinExistence type="predicted"/>
<gene>
    <name evidence="2" type="ORF">SAMN04487834_10074</name>
</gene>
<keyword evidence="3" id="KW-1185">Reference proteome</keyword>